<evidence type="ECO:0000313" key="1">
    <source>
        <dbReference type="EMBL" id="MBK6975113.1"/>
    </source>
</evidence>
<comment type="caution">
    <text evidence="1">The sequence shown here is derived from an EMBL/GenBank/DDBJ whole genome shotgun (WGS) entry which is preliminary data.</text>
</comment>
<protein>
    <submittedName>
        <fullName evidence="1">Uncharacterized protein</fullName>
    </submittedName>
</protein>
<proteinExistence type="predicted"/>
<accession>A0A9D7HNT0</accession>
<dbReference type="EMBL" id="JADJEV010000005">
    <property type="protein sequence ID" value="MBK6975113.1"/>
    <property type="molecule type" value="Genomic_DNA"/>
</dbReference>
<dbReference type="AlphaFoldDB" id="A0A9D7HNT0"/>
<sequence length="73" mass="8140">MKQVGARSEPAIEMQASGRLLAQGARFNETVARLSPTTFIPKGVYRFRSHQEANRHEQECLARGMGRLAAKRA</sequence>
<gene>
    <name evidence="1" type="ORF">IPH26_19980</name>
</gene>
<name>A0A9D7HNT0_9PROT</name>
<reference evidence="1" key="1">
    <citation type="submission" date="2020-10" db="EMBL/GenBank/DDBJ databases">
        <title>Connecting structure to function with the recovery of over 1000 high-quality activated sludge metagenome-assembled genomes encoding full-length rRNA genes using long-read sequencing.</title>
        <authorList>
            <person name="Singleton C.M."/>
            <person name="Petriglieri F."/>
            <person name="Kristensen J.M."/>
            <person name="Kirkegaard R.H."/>
            <person name="Michaelsen T.Y."/>
            <person name="Andersen M.H."/>
            <person name="Karst S.M."/>
            <person name="Dueholm M.S."/>
            <person name="Nielsen P.H."/>
            <person name="Albertsen M."/>
        </authorList>
    </citation>
    <scope>NUCLEOTIDE SEQUENCE</scope>
    <source>
        <strain evidence="1">Bjer_18-Q3-R1-45_BAT3C.347</strain>
    </source>
</reference>
<dbReference type="Proteomes" id="UP000807785">
    <property type="component" value="Unassembled WGS sequence"/>
</dbReference>
<evidence type="ECO:0000313" key="2">
    <source>
        <dbReference type="Proteomes" id="UP000807785"/>
    </source>
</evidence>
<organism evidence="1 2">
    <name type="scientific">Candidatus Methylophosphatis roskildensis</name>
    <dbReference type="NCBI Taxonomy" id="2899263"/>
    <lineage>
        <taxon>Bacteria</taxon>
        <taxon>Pseudomonadati</taxon>
        <taxon>Pseudomonadota</taxon>
        <taxon>Betaproteobacteria</taxon>
        <taxon>Nitrosomonadales</taxon>
        <taxon>Sterolibacteriaceae</taxon>
        <taxon>Candidatus Methylophosphatis</taxon>
    </lineage>
</organism>